<organism evidence="10 11">
    <name type="scientific">Gemella haemolysans ATCC 10379</name>
    <dbReference type="NCBI Taxonomy" id="546270"/>
    <lineage>
        <taxon>Bacteria</taxon>
        <taxon>Bacillati</taxon>
        <taxon>Bacillota</taxon>
        <taxon>Bacilli</taxon>
        <taxon>Bacillales</taxon>
        <taxon>Gemellaceae</taxon>
        <taxon>Gemella</taxon>
    </lineage>
</organism>
<dbReference type="GO" id="GO:0000976">
    <property type="term" value="F:transcription cis-regulatory region binding"/>
    <property type="evidence" value="ECO:0007669"/>
    <property type="project" value="TreeGrafter"/>
</dbReference>
<evidence type="ECO:0000256" key="2">
    <source>
        <dbReference type="ARBA" id="ARBA00023012"/>
    </source>
</evidence>
<evidence type="ECO:0000313" key="10">
    <source>
        <dbReference type="EMBL" id="EER69028.1"/>
    </source>
</evidence>
<evidence type="ECO:0000256" key="1">
    <source>
        <dbReference type="ARBA" id="ARBA00022553"/>
    </source>
</evidence>
<dbReference type="SMART" id="SM00448">
    <property type="entry name" value="REC"/>
    <property type="match status" value="1"/>
</dbReference>
<dbReference type="Pfam" id="PF00486">
    <property type="entry name" value="Trans_reg_C"/>
    <property type="match status" value="1"/>
</dbReference>
<dbReference type="RefSeq" id="WP_004263305.1">
    <property type="nucleotide sequence ID" value="NZ_ACDZ02000005.1"/>
</dbReference>
<sequence length="223" mass="25881">MKILVVEDERDLNRIITKHLKRNNYSVDSCFDGEEALDFVGYSDYDLIITDIMMPNVDGYEFIKRLRESKNNTPVIMLTAKDTLEDKIVGLDSGADDYIVKPFEFDELFARIRVLMRRNYGLATNVIQIDDIVLDISKKQVTRNGENIGLTGKEYEVLEYLMKNKESILSRDQILNHVWDYDYDGASNIVDVIIKNIRKKLDNGTDKTIIYTKRGLGYFVKEK</sequence>
<dbReference type="CDD" id="cd00383">
    <property type="entry name" value="trans_reg_C"/>
    <property type="match status" value="1"/>
</dbReference>
<dbReference type="GO" id="GO:0000156">
    <property type="term" value="F:phosphorelay response regulator activity"/>
    <property type="evidence" value="ECO:0007669"/>
    <property type="project" value="TreeGrafter"/>
</dbReference>
<keyword evidence="5" id="KW-0804">Transcription</keyword>
<reference evidence="10" key="1">
    <citation type="submission" date="2009-01" db="EMBL/GenBank/DDBJ databases">
        <authorList>
            <person name="Fulton L."/>
            <person name="Clifton S."/>
            <person name="Chinwalla A.T."/>
            <person name="Mitreva M."/>
            <person name="Sodergren E."/>
            <person name="Weinstock G."/>
            <person name="Clifton S."/>
            <person name="Dooling D.J."/>
            <person name="Fulton B."/>
            <person name="Minx P."/>
            <person name="Pepin K.H."/>
            <person name="Johnson M."/>
            <person name="Bhonagiri V."/>
            <person name="Nash W.E."/>
            <person name="Mardis E.R."/>
            <person name="Wilson R.K."/>
        </authorList>
    </citation>
    <scope>NUCLEOTIDE SEQUENCE [LARGE SCALE GENOMIC DNA]</scope>
    <source>
        <strain evidence="10">ATCC 10379</strain>
    </source>
</reference>
<dbReference type="InterPro" id="IPR001867">
    <property type="entry name" value="OmpR/PhoB-type_DNA-bd"/>
</dbReference>
<comment type="caution">
    <text evidence="10">The sequence shown here is derived from an EMBL/GenBank/DDBJ whole genome shotgun (WGS) entry which is preliminary data.</text>
</comment>
<evidence type="ECO:0000256" key="3">
    <source>
        <dbReference type="ARBA" id="ARBA00023015"/>
    </source>
</evidence>
<feature type="modified residue" description="4-aspartylphosphate" evidence="6">
    <location>
        <position position="51"/>
    </location>
</feature>
<evidence type="ECO:0000256" key="7">
    <source>
        <dbReference type="PROSITE-ProRule" id="PRU01091"/>
    </source>
</evidence>
<dbReference type="PROSITE" id="PS51755">
    <property type="entry name" value="OMPR_PHOB"/>
    <property type="match status" value="1"/>
</dbReference>
<dbReference type="InterPro" id="IPR036388">
    <property type="entry name" value="WH-like_DNA-bd_sf"/>
</dbReference>
<feature type="DNA-binding region" description="OmpR/PhoB-type" evidence="7">
    <location>
        <begin position="124"/>
        <end position="222"/>
    </location>
</feature>
<dbReference type="GO" id="GO:0005829">
    <property type="term" value="C:cytosol"/>
    <property type="evidence" value="ECO:0007669"/>
    <property type="project" value="TreeGrafter"/>
</dbReference>
<dbReference type="Gene3D" id="6.10.250.690">
    <property type="match status" value="1"/>
</dbReference>
<evidence type="ECO:0000256" key="4">
    <source>
        <dbReference type="ARBA" id="ARBA00023125"/>
    </source>
</evidence>
<dbReference type="SMART" id="SM00862">
    <property type="entry name" value="Trans_reg_C"/>
    <property type="match status" value="1"/>
</dbReference>
<dbReference type="eggNOG" id="COG0745">
    <property type="taxonomic scope" value="Bacteria"/>
</dbReference>
<dbReference type="SUPFAM" id="SSF52172">
    <property type="entry name" value="CheY-like"/>
    <property type="match status" value="1"/>
</dbReference>
<evidence type="ECO:0000259" key="9">
    <source>
        <dbReference type="PROSITE" id="PS51755"/>
    </source>
</evidence>
<dbReference type="InterPro" id="IPR039420">
    <property type="entry name" value="WalR-like"/>
</dbReference>
<dbReference type="Pfam" id="PF00072">
    <property type="entry name" value="Response_reg"/>
    <property type="match status" value="1"/>
</dbReference>
<dbReference type="GO" id="GO:0032993">
    <property type="term" value="C:protein-DNA complex"/>
    <property type="evidence" value="ECO:0007669"/>
    <property type="project" value="TreeGrafter"/>
</dbReference>
<dbReference type="Gene3D" id="3.40.50.2300">
    <property type="match status" value="1"/>
</dbReference>
<dbReference type="AlphaFoldDB" id="C5NUZ8"/>
<dbReference type="PANTHER" id="PTHR48111:SF22">
    <property type="entry name" value="REGULATOR OF RPOS"/>
    <property type="match status" value="1"/>
</dbReference>
<dbReference type="OrthoDB" id="9790442at2"/>
<dbReference type="Gene3D" id="1.10.10.10">
    <property type="entry name" value="Winged helix-like DNA-binding domain superfamily/Winged helix DNA-binding domain"/>
    <property type="match status" value="1"/>
</dbReference>
<evidence type="ECO:0000256" key="6">
    <source>
        <dbReference type="PROSITE-ProRule" id="PRU00169"/>
    </source>
</evidence>
<dbReference type="EMBL" id="ACDZ02000005">
    <property type="protein sequence ID" value="EER69028.1"/>
    <property type="molecule type" value="Genomic_DNA"/>
</dbReference>
<proteinExistence type="predicted"/>
<evidence type="ECO:0000256" key="5">
    <source>
        <dbReference type="ARBA" id="ARBA00023163"/>
    </source>
</evidence>
<accession>C5NUZ8</accession>
<dbReference type="FunFam" id="3.40.50.2300:FF:000001">
    <property type="entry name" value="DNA-binding response regulator PhoB"/>
    <property type="match status" value="1"/>
</dbReference>
<dbReference type="PANTHER" id="PTHR48111">
    <property type="entry name" value="REGULATOR OF RPOS"/>
    <property type="match status" value="1"/>
</dbReference>
<keyword evidence="4 7" id="KW-0238">DNA-binding</keyword>
<protein>
    <submittedName>
        <fullName evidence="10">Response regulator receiver domain protein</fullName>
    </submittedName>
</protein>
<reference evidence="10" key="2">
    <citation type="submission" date="2009-06" db="EMBL/GenBank/DDBJ databases">
        <authorList>
            <person name="Sebastian Y."/>
            <person name="Madupu R."/>
            <person name="Durkin A.S."/>
            <person name="Torralba M."/>
            <person name="Methe B."/>
            <person name="Sutton G.G."/>
            <person name="Strausberg R.L."/>
            <person name="Nelson K.E."/>
        </authorList>
    </citation>
    <scope>NUCLEOTIDE SEQUENCE [LARGE SCALE GENOMIC DNA]</scope>
    <source>
        <strain evidence="10">ATCC 10379</strain>
    </source>
</reference>
<dbReference type="GO" id="GO:0006355">
    <property type="term" value="P:regulation of DNA-templated transcription"/>
    <property type="evidence" value="ECO:0007669"/>
    <property type="project" value="InterPro"/>
</dbReference>
<gene>
    <name evidence="10" type="ORF">GEMHA0001_1375</name>
</gene>
<dbReference type="InterPro" id="IPR001789">
    <property type="entry name" value="Sig_transdc_resp-reg_receiver"/>
</dbReference>
<evidence type="ECO:0000313" key="11">
    <source>
        <dbReference type="Proteomes" id="UP000006004"/>
    </source>
</evidence>
<dbReference type="FunFam" id="1.10.10.10:FF:000005">
    <property type="entry name" value="Two-component system response regulator"/>
    <property type="match status" value="1"/>
</dbReference>
<dbReference type="CDD" id="cd17625">
    <property type="entry name" value="REC_OmpR_DrrD-like"/>
    <property type="match status" value="1"/>
</dbReference>
<keyword evidence="3" id="KW-0805">Transcription regulation</keyword>
<evidence type="ECO:0000259" key="8">
    <source>
        <dbReference type="PROSITE" id="PS50110"/>
    </source>
</evidence>
<feature type="domain" description="Response regulatory" evidence="8">
    <location>
        <begin position="2"/>
        <end position="116"/>
    </location>
</feature>
<dbReference type="Proteomes" id="UP000006004">
    <property type="component" value="Unassembled WGS sequence"/>
</dbReference>
<dbReference type="PROSITE" id="PS50110">
    <property type="entry name" value="RESPONSE_REGULATORY"/>
    <property type="match status" value="1"/>
</dbReference>
<feature type="domain" description="OmpR/PhoB-type" evidence="9">
    <location>
        <begin position="124"/>
        <end position="222"/>
    </location>
</feature>
<dbReference type="InterPro" id="IPR011006">
    <property type="entry name" value="CheY-like_superfamily"/>
</dbReference>
<keyword evidence="2" id="KW-0902">Two-component regulatory system</keyword>
<name>C5NUZ8_9BACL</name>
<keyword evidence="11" id="KW-1185">Reference proteome</keyword>
<keyword evidence="1 6" id="KW-0597">Phosphoprotein</keyword>
<dbReference type="GeneID" id="93288230"/>